<dbReference type="HAMAP" id="MF_00512">
    <property type="entry name" value="Ribosomal_eS6"/>
    <property type="match status" value="1"/>
</dbReference>
<evidence type="ECO:0000256" key="1">
    <source>
        <dbReference type="ARBA" id="ARBA00009312"/>
    </source>
</evidence>
<dbReference type="GO" id="GO:0003735">
    <property type="term" value="F:structural constituent of ribosome"/>
    <property type="evidence" value="ECO:0007669"/>
    <property type="project" value="InterPro"/>
</dbReference>
<sequence length="157" mass="16717">MKFVVSTKSGKAYSATSDQETFIGKKIGDIVKLDGLGLTGFEAKITGGSDKDGFPMYPTLSGAGRKKIFTANSLGFKATRKGEKKRVSVRGNTIGTETTQINLVITKEGSADINAILGKKEVNPEETMTAKELALKKAKEMAGSAEIGDAIKKKARR</sequence>
<evidence type="ECO:0000256" key="3">
    <source>
        <dbReference type="ARBA" id="ARBA00023274"/>
    </source>
</evidence>
<keyword evidence="3 4" id="KW-0687">Ribonucleoprotein</keyword>
<comment type="similarity">
    <text evidence="1 4">Belongs to the eukaryotic ribosomal protein eS6 family.</text>
</comment>
<reference evidence="5 6" key="1">
    <citation type="journal article" date="2020" name="Biotechnol. Biofuels">
        <title>New insights from the biogas microbiome by comprehensive genome-resolved metagenomics of nearly 1600 species originating from multiple anaerobic digesters.</title>
        <authorList>
            <person name="Campanaro S."/>
            <person name="Treu L."/>
            <person name="Rodriguez-R L.M."/>
            <person name="Kovalovszki A."/>
            <person name="Ziels R.M."/>
            <person name="Maus I."/>
            <person name="Zhu X."/>
            <person name="Kougias P.G."/>
            <person name="Basile A."/>
            <person name="Luo G."/>
            <person name="Schluter A."/>
            <person name="Konstantinidis K.T."/>
            <person name="Angelidaki I."/>
        </authorList>
    </citation>
    <scope>NUCLEOTIDE SEQUENCE [LARGE SCALE GENOMIC DNA]</scope>
    <source>
        <strain evidence="5">AS22ysBPME_79</strain>
    </source>
</reference>
<comment type="caution">
    <text evidence="5">The sequence shown here is derived from an EMBL/GenBank/DDBJ whole genome shotgun (WGS) entry which is preliminary data.</text>
</comment>
<dbReference type="AlphaFoldDB" id="A0A7K4BZ85"/>
<evidence type="ECO:0000256" key="4">
    <source>
        <dbReference type="HAMAP-Rule" id="MF_00512"/>
    </source>
</evidence>
<dbReference type="InterPro" id="IPR018282">
    <property type="entry name" value="Ribosomal_eS6_CS"/>
</dbReference>
<dbReference type="GO" id="GO:1990904">
    <property type="term" value="C:ribonucleoprotein complex"/>
    <property type="evidence" value="ECO:0007669"/>
    <property type="project" value="UniProtKB-KW"/>
</dbReference>
<dbReference type="PANTHER" id="PTHR11502">
    <property type="entry name" value="40S RIBOSOMAL PROTEIN S6"/>
    <property type="match status" value="1"/>
</dbReference>
<keyword evidence="2 4" id="KW-0689">Ribosomal protein</keyword>
<gene>
    <name evidence="4" type="primary">rps6e</name>
    <name evidence="5" type="ORF">GX950_02055</name>
</gene>
<name>A0A7K4BZ85_9ARCH</name>
<dbReference type="Pfam" id="PF01092">
    <property type="entry name" value="Ribosomal_S6e"/>
    <property type="match status" value="1"/>
</dbReference>
<dbReference type="InterPro" id="IPR020924">
    <property type="entry name" value="Ribosomal_eS6_arc"/>
</dbReference>
<accession>A0A7K4BZ85</accession>
<evidence type="ECO:0000313" key="5">
    <source>
        <dbReference type="EMBL" id="NMA44570.1"/>
    </source>
</evidence>
<dbReference type="EMBL" id="JAAZKV010000018">
    <property type="protein sequence ID" value="NMA44570.1"/>
    <property type="molecule type" value="Genomic_DNA"/>
</dbReference>
<dbReference type="GO" id="GO:0005840">
    <property type="term" value="C:ribosome"/>
    <property type="evidence" value="ECO:0007669"/>
    <property type="project" value="UniProtKB-KW"/>
</dbReference>
<dbReference type="Proteomes" id="UP000526302">
    <property type="component" value="Unassembled WGS sequence"/>
</dbReference>
<dbReference type="SMART" id="SM01405">
    <property type="entry name" value="Ribosomal_S6e"/>
    <property type="match status" value="1"/>
</dbReference>
<dbReference type="PROSITE" id="PS00578">
    <property type="entry name" value="RIBOSOMAL_S6E"/>
    <property type="match status" value="1"/>
</dbReference>
<dbReference type="GO" id="GO:0006412">
    <property type="term" value="P:translation"/>
    <property type="evidence" value="ECO:0007669"/>
    <property type="project" value="UniProtKB-UniRule"/>
</dbReference>
<evidence type="ECO:0000256" key="2">
    <source>
        <dbReference type="ARBA" id="ARBA00022980"/>
    </source>
</evidence>
<protein>
    <recommendedName>
        <fullName evidence="4">Small ribosomal subunit protein eS6</fullName>
    </recommendedName>
</protein>
<evidence type="ECO:0000313" key="6">
    <source>
        <dbReference type="Proteomes" id="UP000526302"/>
    </source>
</evidence>
<dbReference type="InterPro" id="IPR001377">
    <property type="entry name" value="Ribosomal_eS6"/>
</dbReference>
<proteinExistence type="inferred from homology"/>
<organism evidence="5 6">
    <name type="scientific">Candidatus Iainarchaeum sp</name>
    <dbReference type="NCBI Taxonomy" id="3101447"/>
    <lineage>
        <taxon>Archaea</taxon>
        <taxon>Candidatus Iainarchaeota</taxon>
        <taxon>Candidatus Iainarchaeia</taxon>
        <taxon>Candidatus Iainarchaeales</taxon>
        <taxon>Candidatus Iainarchaeaceae</taxon>
        <taxon>Candidatus Iainarchaeum</taxon>
    </lineage>
</organism>